<protein>
    <submittedName>
        <fullName evidence="1">Uncharacterized protein</fullName>
    </submittedName>
</protein>
<proteinExistence type="predicted"/>
<reference evidence="1 2" key="1">
    <citation type="submission" date="2019-07" db="EMBL/GenBank/DDBJ databases">
        <title>Whole genome shotgun sequence of Lactobacillus diolivorans NBRC 107869.</title>
        <authorList>
            <person name="Hosoyama A."/>
            <person name="Uohara A."/>
            <person name="Ohji S."/>
            <person name="Ichikawa N."/>
        </authorList>
    </citation>
    <scope>NUCLEOTIDE SEQUENCE [LARGE SCALE GENOMIC DNA]</scope>
    <source>
        <strain evidence="1 2">NBRC 107869</strain>
    </source>
</reference>
<accession>A0ABQ0XLI7</accession>
<comment type="caution">
    <text evidence="1">The sequence shown here is derived from an EMBL/GenBank/DDBJ whole genome shotgun (WGS) entry which is preliminary data.</text>
</comment>
<keyword evidence="2" id="KW-1185">Reference proteome</keyword>
<dbReference type="EMBL" id="BKAB01000073">
    <property type="protein sequence ID" value="GEP25134.1"/>
    <property type="molecule type" value="Genomic_DNA"/>
</dbReference>
<organism evidence="1 2">
    <name type="scientific">Lentilactobacillus diolivorans</name>
    <dbReference type="NCBI Taxonomy" id="179838"/>
    <lineage>
        <taxon>Bacteria</taxon>
        <taxon>Bacillati</taxon>
        <taxon>Bacillota</taxon>
        <taxon>Bacilli</taxon>
        <taxon>Lactobacillales</taxon>
        <taxon>Lactobacillaceae</taxon>
        <taxon>Lentilactobacillus</taxon>
    </lineage>
</organism>
<sequence length="89" mass="10345">MRDKLGTEFNKYKVTGITGSKAALIDLQDKRISFNAYLQRSLPQTIKQSPDFRSEAYSLNNFENWKVAVWLSNKRSKYNGYGFVNFLEP</sequence>
<dbReference type="Proteomes" id="UP000321409">
    <property type="component" value="Unassembled WGS sequence"/>
</dbReference>
<evidence type="ECO:0000313" key="2">
    <source>
        <dbReference type="Proteomes" id="UP000321409"/>
    </source>
</evidence>
<gene>
    <name evidence="1" type="ORF">LDI01_27270</name>
</gene>
<name>A0ABQ0XLI7_9LACO</name>
<evidence type="ECO:0000313" key="1">
    <source>
        <dbReference type="EMBL" id="GEP25134.1"/>
    </source>
</evidence>